<name>A0A8S1S138_9CILI</name>
<comment type="caution">
    <text evidence="1">The sequence shown here is derived from an EMBL/GenBank/DDBJ whole genome shotgun (WGS) entry which is preliminary data.</text>
</comment>
<proteinExistence type="predicted"/>
<dbReference type="EMBL" id="CAJJDO010000001">
    <property type="protein sequence ID" value="CAD8132554.1"/>
    <property type="molecule type" value="Genomic_DNA"/>
</dbReference>
<gene>
    <name evidence="1" type="ORF">PPENT_87.1.T0010670</name>
</gene>
<sequence length="160" mass="19740">MNQENEWNLDNWNNCIKINIYSIQINYNGEETVQKLRKLPGILNFDDINNFKNKMIKVSMEDKFELYLGDSAEVYYEYREERRKEKFRFYDEQNINNEEYGLKIKCISNWKNLLIICKTQNIIIRKRWNIKLQRRFNKFIKQKQKGFEITFKCKLFKKGH</sequence>
<evidence type="ECO:0000313" key="2">
    <source>
        <dbReference type="Proteomes" id="UP000689195"/>
    </source>
</evidence>
<keyword evidence="2" id="KW-1185">Reference proteome</keyword>
<protein>
    <submittedName>
        <fullName evidence="1">Uncharacterized protein</fullName>
    </submittedName>
</protein>
<organism evidence="1 2">
    <name type="scientific">Paramecium pentaurelia</name>
    <dbReference type="NCBI Taxonomy" id="43138"/>
    <lineage>
        <taxon>Eukaryota</taxon>
        <taxon>Sar</taxon>
        <taxon>Alveolata</taxon>
        <taxon>Ciliophora</taxon>
        <taxon>Intramacronucleata</taxon>
        <taxon>Oligohymenophorea</taxon>
        <taxon>Peniculida</taxon>
        <taxon>Parameciidae</taxon>
        <taxon>Paramecium</taxon>
    </lineage>
</organism>
<dbReference type="AlphaFoldDB" id="A0A8S1S138"/>
<dbReference type="OrthoDB" id="2338at2759"/>
<dbReference type="Proteomes" id="UP000689195">
    <property type="component" value="Unassembled WGS sequence"/>
</dbReference>
<accession>A0A8S1S138</accession>
<reference evidence="1" key="1">
    <citation type="submission" date="2021-01" db="EMBL/GenBank/DDBJ databases">
        <authorList>
            <consortium name="Genoscope - CEA"/>
            <person name="William W."/>
        </authorList>
    </citation>
    <scope>NUCLEOTIDE SEQUENCE</scope>
</reference>
<evidence type="ECO:0000313" key="1">
    <source>
        <dbReference type="EMBL" id="CAD8132554.1"/>
    </source>
</evidence>